<dbReference type="EMBL" id="BARW01025487">
    <property type="protein sequence ID" value="GAJ09148.1"/>
    <property type="molecule type" value="Genomic_DNA"/>
</dbReference>
<dbReference type="AlphaFoldDB" id="X1TUX6"/>
<reference evidence="1" key="1">
    <citation type="journal article" date="2014" name="Front. Microbiol.">
        <title>High frequency of phylogenetically diverse reductive dehalogenase-homologous genes in deep subseafloor sedimentary metagenomes.</title>
        <authorList>
            <person name="Kawai M."/>
            <person name="Futagami T."/>
            <person name="Toyoda A."/>
            <person name="Takaki Y."/>
            <person name="Nishi S."/>
            <person name="Hori S."/>
            <person name="Arai W."/>
            <person name="Tsubouchi T."/>
            <person name="Morono Y."/>
            <person name="Uchiyama I."/>
            <person name="Ito T."/>
            <person name="Fujiyama A."/>
            <person name="Inagaki F."/>
            <person name="Takami H."/>
        </authorList>
    </citation>
    <scope>NUCLEOTIDE SEQUENCE</scope>
    <source>
        <strain evidence="1">Expedition CK06-06</strain>
    </source>
</reference>
<organism evidence="1">
    <name type="scientific">marine sediment metagenome</name>
    <dbReference type="NCBI Taxonomy" id="412755"/>
    <lineage>
        <taxon>unclassified sequences</taxon>
        <taxon>metagenomes</taxon>
        <taxon>ecological metagenomes</taxon>
    </lineage>
</organism>
<name>X1TUX6_9ZZZZ</name>
<comment type="caution">
    <text evidence="1">The sequence shown here is derived from an EMBL/GenBank/DDBJ whole genome shotgun (WGS) entry which is preliminary data.</text>
</comment>
<evidence type="ECO:0000313" key="1">
    <source>
        <dbReference type="EMBL" id="GAJ09148.1"/>
    </source>
</evidence>
<accession>X1TUX6</accession>
<sequence length="40" mass="4700">MGYLVFTLPEEVRDRYRSKAKLNELTKRVTAGDECRRIKG</sequence>
<protein>
    <submittedName>
        <fullName evidence="1">Uncharacterized protein</fullName>
    </submittedName>
</protein>
<feature type="non-terminal residue" evidence="1">
    <location>
        <position position="40"/>
    </location>
</feature>
<gene>
    <name evidence="1" type="ORF">S12H4_41773</name>
</gene>
<proteinExistence type="predicted"/>